<sequence length="28" mass="3431">MQYGGINKWKKNVFSLVMAAYPRRFYFD</sequence>
<keyword evidence="2" id="KW-1185">Reference proteome</keyword>
<reference evidence="1" key="1">
    <citation type="journal article" date="2023" name="Mol. Ecol. Resour.">
        <title>Chromosome-level genome assembly of a triploid poplar Populus alba 'Berolinensis'.</title>
        <authorList>
            <person name="Chen S."/>
            <person name="Yu Y."/>
            <person name="Wang X."/>
            <person name="Wang S."/>
            <person name="Zhang T."/>
            <person name="Zhou Y."/>
            <person name="He R."/>
            <person name="Meng N."/>
            <person name="Wang Y."/>
            <person name="Liu W."/>
            <person name="Liu Z."/>
            <person name="Liu J."/>
            <person name="Guo Q."/>
            <person name="Huang H."/>
            <person name="Sederoff R.R."/>
            <person name="Wang G."/>
            <person name="Qu G."/>
            <person name="Chen S."/>
        </authorList>
    </citation>
    <scope>NUCLEOTIDE SEQUENCE</scope>
    <source>
        <strain evidence="1">SC-2020</strain>
    </source>
</reference>
<dbReference type="EMBL" id="JAQIZT010000014">
    <property type="protein sequence ID" value="KAJ6973204.1"/>
    <property type="molecule type" value="Genomic_DNA"/>
</dbReference>
<evidence type="ECO:0000313" key="2">
    <source>
        <dbReference type="Proteomes" id="UP001164929"/>
    </source>
</evidence>
<proteinExistence type="predicted"/>
<protein>
    <submittedName>
        <fullName evidence="1">Uncharacterized protein</fullName>
    </submittedName>
</protein>
<evidence type="ECO:0000313" key="1">
    <source>
        <dbReference type="EMBL" id="KAJ6973204.1"/>
    </source>
</evidence>
<gene>
    <name evidence="1" type="ORF">NC653_033516</name>
</gene>
<accession>A0AAD6LTV1</accession>
<dbReference type="Proteomes" id="UP001164929">
    <property type="component" value="Chromosome 14"/>
</dbReference>
<organism evidence="1 2">
    <name type="scientific">Populus alba x Populus x berolinensis</name>
    <dbReference type="NCBI Taxonomy" id="444605"/>
    <lineage>
        <taxon>Eukaryota</taxon>
        <taxon>Viridiplantae</taxon>
        <taxon>Streptophyta</taxon>
        <taxon>Embryophyta</taxon>
        <taxon>Tracheophyta</taxon>
        <taxon>Spermatophyta</taxon>
        <taxon>Magnoliopsida</taxon>
        <taxon>eudicotyledons</taxon>
        <taxon>Gunneridae</taxon>
        <taxon>Pentapetalae</taxon>
        <taxon>rosids</taxon>
        <taxon>fabids</taxon>
        <taxon>Malpighiales</taxon>
        <taxon>Salicaceae</taxon>
        <taxon>Saliceae</taxon>
        <taxon>Populus</taxon>
    </lineage>
</organism>
<comment type="caution">
    <text evidence="1">The sequence shown here is derived from an EMBL/GenBank/DDBJ whole genome shotgun (WGS) entry which is preliminary data.</text>
</comment>
<dbReference type="AlphaFoldDB" id="A0AAD6LTV1"/>
<name>A0AAD6LTV1_9ROSI</name>